<dbReference type="GO" id="GO:0004748">
    <property type="term" value="F:ribonucleoside-diphosphate reductase activity, thioredoxin disulfide as acceptor"/>
    <property type="evidence" value="ECO:0007669"/>
    <property type="project" value="TreeGrafter"/>
</dbReference>
<dbReference type="GO" id="GO:0006260">
    <property type="term" value="P:DNA replication"/>
    <property type="evidence" value="ECO:0007669"/>
    <property type="project" value="InterPro"/>
</dbReference>
<dbReference type="AlphaFoldDB" id="A0A2H0W5H6"/>
<gene>
    <name evidence="1" type="ORF">COT78_03865</name>
</gene>
<dbReference type="GO" id="GO:0009265">
    <property type="term" value="P:2'-deoxyribonucleotide biosynthetic process"/>
    <property type="evidence" value="ECO:0007669"/>
    <property type="project" value="TreeGrafter"/>
</dbReference>
<dbReference type="InterPro" id="IPR012833">
    <property type="entry name" value="NrdD"/>
</dbReference>
<feature type="non-terminal residue" evidence="1">
    <location>
        <position position="1"/>
    </location>
</feature>
<dbReference type="Gene3D" id="3.20.70.20">
    <property type="match status" value="1"/>
</dbReference>
<accession>A0A2H0W5H6</accession>
<sequence>VFTFPIPTYNISKDFDWDNKNIENLWKMTAKYGIPYFSNFVNSDMDPEDARSMCCRLRLDNRELRKRGGGLFGANPLTGSVGVVTVNLPRLGYRSRDKREFFYNLTYIMDLAKESLEMKRKVLENMTDKGLYPYSKFYLRNVKKRDDKYWSNHFSTIGLVGLNEASLNLLGHDLTTAEGQQFGREALEFMREKIYGYQAETGNYYNLEATPAEGTSYRLALKDKQIYPEIMVANEDAISESSEVAPYYTNSSHLPVDFTDDLFETLDLQDDLQTKYTGGTVVHLFVGEEITDTTAVKNLVRTVCENYHLPYFTVTPTFSICPNHGYIAGKVMTCEKCGATNEVYSRIVGYIRPIQQWNSGKRSEFDDRTTYKFVDGKEKAEAVAPNGGPFGAIETTEIEFSSGDDPTKKKTKKTKEKVLSEPKVAVEEAPEIKVTIAEATEQAALI</sequence>
<evidence type="ECO:0000313" key="1">
    <source>
        <dbReference type="EMBL" id="PIS07345.1"/>
    </source>
</evidence>
<name>A0A2H0W5H6_9BACT</name>
<dbReference type="GO" id="GO:0008998">
    <property type="term" value="F:ribonucleoside-triphosphate reductase (thioredoxin) activity"/>
    <property type="evidence" value="ECO:0007669"/>
    <property type="project" value="InterPro"/>
</dbReference>
<dbReference type="PANTHER" id="PTHR21075:SF0">
    <property type="entry name" value="ANAEROBIC RIBONUCLEOSIDE-TRIPHOSPHATE REDUCTASE"/>
    <property type="match status" value="1"/>
</dbReference>
<dbReference type="Pfam" id="PF13597">
    <property type="entry name" value="NRDD"/>
    <property type="match status" value="1"/>
</dbReference>
<dbReference type="EMBL" id="PEZW01000027">
    <property type="protein sequence ID" value="PIS07345.1"/>
    <property type="molecule type" value="Genomic_DNA"/>
</dbReference>
<evidence type="ECO:0000313" key="2">
    <source>
        <dbReference type="Proteomes" id="UP000231382"/>
    </source>
</evidence>
<dbReference type="Proteomes" id="UP000231382">
    <property type="component" value="Unassembled WGS sequence"/>
</dbReference>
<dbReference type="NCBIfam" id="NF006126">
    <property type="entry name" value="PRK08270.1"/>
    <property type="match status" value="1"/>
</dbReference>
<proteinExistence type="predicted"/>
<comment type="caution">
    <text evidence="1">The sequence shown here is derived from an EMBL/GenBank/DDBJ whole genome shotgun (WGS) entry which is preliminary data.</text>
</comment>
<dbReference type="GO" id="GO:0031250">
    <property type="term" value="C:anaerobic ribonucleoside-triphosphate reductase complex"/>
    <property type="evidence" value="ECO:0007669"/>
    <property type="project" value="TreeGrafter"/>
</dbReference>
<reference evidence="2" key="1">
    <citation type="submission" date="2017-09" db="EMBL/GenBank/DDBJ databases">
        <title>Depth-based differentiation of microbial function through sediment-hosted aquifers and enrichment of novel symbionts in the deep terrestrial subsurface.</title>
        <authorList>
            <person name="Probst A.J."/>
            <person name="Ladd B."/>
            <person name="Jarett J.K."/>
            <person name="Geller-Mcgrath D.E."/>
            <person name="Sieber C.M.K."/>
            <person name="Emerson J.B."/>
            <person name="Anantharaman K."/>
            <person name="Thomas B.C."/>
            <person name="Malmstrom R."/>
            <person name="Stieglmeier M."/>
            <person name="Klingl A."/>
            <person name="Woyke T."/>
            <person name="Ryan C.M."/>
            <person name="Banfield J.F."/>
        </authorList>
    </citation>
    <scope>NUCLEOTIDE SEQUENCE [LARGE SCALE GENOMIC DNA]</scope>
</reference>
<dbReference type="PANTHER" id="PTHR21075">
    <property type="entry name" value="ANAEROBIC RIBONUCLEOSIDE-TRIPHOSPHATE REDUCTASE"/>
    <property type="match status" value="1"/>
</dbReference>
<organism evidence="1 2">
    <name type="scientific">Candidatus Berkelbacteria bacterium CG10_big_fil_rev_8_21_14_0_10_43_13</name>
    <dbReference type="NCBI Taxonomy" id="1974514"/>
    <lineage>
        <taxon>Bacteria</taxon>
        <taxon>Candidatus Berkelbacteria</taxon>
    </lineage>
</organism>
<dbReference type="SUPFAM" id="SSF51998">
    <property type="entry name" value="PFL-like glycyl radical enzymes"/>
    <property type="match status" value="1"/>
</dbReference>
<protein>
    <submittedName>
        <fullName evidence="1">Uncharacterized protein</fullName>
    </submittedName>
</protein>
<dbReference type="NCBIfam" id="TIGR02487">
    <property type="entry name" value="NrdD"/>
    <property type="match status" value="1"/>
</dbReference>